<sequence>MKVVLFGASGMIGHGVLRACLDDDGVESVTAVVRRPLGVRHPKLREAVHADFTDLTDVAASLDGADACYFCLGTSSAGLTEVEYTRVTHDYALAAARALLPLNGDLTFVYVSGHSADSASATMWARVKGRAEEALLALPFRAYVFRPSYIRPRRGARPATRPYRLLYASTSWLYPVLRRLFPRHMTTTDTVGRAMLAVTRLQGRGPRVLTSVEINGLAAQETA</sequence>
<dbReference type="Gene3D" id="3.40.50.720">
    <property type="entry name" value="NAD(P)-binding Rossmann-like Domain"/>
    <property type="match status" value="1"/>
</dbReference>
<name>A0AB39R7X7_9ACTN</name>
<organism evidence="2">
    <name type="scientific">Streptomyces sp. R41</name>
    <dbReference type="NCBI Taxonomy" id="3238632"/>
    <lineage>
        <taxon>Bacteria</taxon>
        <taxon>Bacillati</taxon>
        <taxon>Actinomycetota</taxon>
        <taxon>Actinomycetes</taxon>
        <taxon>Kitasatosporales</taxon>
        <taxon>Streptomycetaceae</taxon>
        <taxon>Streptomyces</taxon>
    </lineage>
</organism>
<evidence type="ECO:0000313" key="2">
    <source>
        <dbReference type="EMBL" id="XDQ50651.1"/>
    </source>
</evidence>
<dbReference type="InterPro" id="IPR036291">
    <property type="entry name" value="NAD(P)-bd_dom_sf"/>
</dbReference>
<dbReference type="EMBL" id="CP163443">
    <property type="protein sequence ID" value="XDQ50651.1"/>
    <property type="molecule type" value="Genomic_DNA"/>
</dbReference>
<dbReference type="SUPFAM" id="SSF51735">
    <property type="entry name" value="NAD(P)-binding Rossmann-fold domains"/>
    <property type="match status" value="1"/>
</dbReference>
<dbReference type="AlphaFoldDB" id="A0AB39R7X7"/>
<dbReference type="PANTHER" id="PTHR14097:SF8">
    <property type="entry name" value="NAD(P)-BINDING DOMAIN-CONTAINING PROTEIN"/>
    <property type="match status" value="1"/>
</dbReference>
<reference evidence="2" key="1">
    <citation type="submission" date="2024-07" db="EMBL/GenBank/DDBJ databases">
        <authorList>
            <person name="Yu S.T."/>
        </authorList>
    </citation>
    <scope>NUCLEOTIDE SEQUENCE</scope>
    <source>
        <strain evidence="2">R41</strain>
    </source>
</reference>
<accession>A0AB39R7X7</accession>
<dbReference type="Pfam" id="PF13460">
    <property type="entry name" value="NAD_binding_10"/>
    <property type="match status" value="1"/>
</dbReference>
<gene>
    <name evidence="2" type="ORF">AB5J53_02455</name>
</gene>
<proteinExistence type="predicted"/>
<evidence type="ECO:0000259" key="1">
    <source>
        <dbReference type="Pfam" id="PF13460"/>
    </source>
</evidence>
<dbReference type="PANTHER" id="PTHR14097">
    <property type="entry name" value="OXIDOREDUCTASE HTATIP2"/>
    <property type="match status" value="1"/>
</dbReference>
<dbReference type="RefSeq" id="WP_369244001.1">
    <property type="nucleotide sequence ID" value="NZ_CP163443.1"/>
</dbReference>
<dbReference type="InterPro" id="IPR016040">
    <property type="entry name" value="NAD(P)-bd_dom"/>
</dbReference>
<protein>
    <submittedName>
        <fullName evidence="2">NAD(P)H-binding protein</fullName>
    </submittedName>
</protein>
<feature type="domain" description="NAD(P)-binding" evidence="1">
    <location>
        <begin position="7"/>
        <end position="95"/>
    </location>
</feature>